<keyword evidence="2" id="KW-1185">Reference proteome</keyword>
<sequence>MTSSFPIASISSVDKYGNFTSCVKIPPGIEAFYLRKCARFYNKRKNAIYAFAAELEHPVRKGNHLLISVVHSGEEICGGREVAALIRSLDQWVRRKVDRFCHTLTN</sequence>
<name>A0A8X6UJV1_NEPPI</name>
<dbReference type="Proteomes" id="UP000887013">
    <property type="component" value="Unassembled WGS sequence"/>
</dbReference>
<evidence type="ECO:0000313" key="1">
    <source>
        <dbReference type="EMBL" id="GFU24676.1"/>
    </source>
</evidence>
<organism evidence="1 2">
    <name type="scientific">Nephila pilipes</name>
    <name type="common">Giant wood spider</name>
    <name type="synonym">Nephila maculata</name>
    <dbReference type="NCBI Taxonomy" id="299642"/>
    <lineage>
        <taxon>Eukaryota</taxon>
        <taxon>Metazoa</taxon>
        <taxon>Ecdysozoa</taxon>
        <taxon>Arthropoda</taxon>
        <taxon>Chelicerata</taxon>
        <taxon>Arachnida</taxon>
        <taxon>Araneae</taxon>
        <taxon>Araneomorphae</taxon>
        <taxon>Entelegynae</taxon>
        <taxon>Araneoidea</taxon>
        <taxon>Nephilidae</taxon>
        <taxon>Nephila</taxon>
    </lineage>
</organism>
<dbReference type="AlphaFoldDB" id="A0A8X6UJV1"/>
<protein>
    <submittedName>
        <fullName evidence="1">Uncharacterized protein</fullName>
    </submittedName>
</protein>
<evidence type="ECO:0000313" key="2">
    <source>
        <dbReference type="Proteomes" id="UP000887013"/>
    </source>
</evidence>
<dbReference type="EMBL" id="BMAW01081477">
    <property type="protein sequence ID" value="GFU24676.1"/>
    <property type="molecule type" value="Genomic_DNA"/>
</dbReference>
<comment type="caution">
    <text evidence="1">The sequence shown here is derived from an EMBL/GenBank/DDBJ whole genome shotgun (WGS) entry which is preliminary data.</text>
</comment>
<reference evidence="1" key="1">
    <citation type="submission" date="2020-08" db="EMBL/GenBank/DDBJ databases">
        <title>Multicomponent nature underlies the extraordinary mechanical properties of spider dragline silk.</title>
        <authorList>
            <person name="Kono N."/>
            <person name="Nakamura H."/>
            <person name="Mori M."/>
            <person name="Yoshida Y."/>
            <person name="Ohtoshi R."/>
            <person name="Malay A.D."/>
            <person name="Moran D.A.P."/>
            <person name="Tomita M."/>
            <person name="Numata K."/>
            <person name="Arakawa K."/>
        </authorList>
    </citation>
    <scope>NUCLEOTIDE SEQUENCE</scope>
</reference>
<accession>A0A8X6UJV1</accession>
<gene>
    <name evidence="1" type="ORF">NPIL_88501</name>
</gene>
<proteinExistence type="predicted"/>